<dbReference type="STRING" id="194197.BWD09_06180"/>
<dbReference type="GO" id="GO:0003955">
    <property type="term" value="F:NAD(P)H dehydrogenase (quinone) activity"/>
    <property type="evidence" value="ECO:0007669"/>
    <property type="project" value="TreeGrafter"/>
</dbReference>
<name>A0A1X3DBA3_9NEIS</name>
<evidence type="ECO:0000259" key="3">
    <source>
        <dbReference type="Pfam" id="PF02525"/>
    </source>
</evidence>
<organism evidence="4 5">
    <name type="scientific">Neisseria dentiae</name>
    <dbReference type="NCBI Taxonomy" id="194197"/>
    <lineage>
        <taxon>Bacteria</taxon>
        <taxon>Pseudomonadati</taxon>
        <taxon>Pseudomonadota</taxon>
        <taxon>Betaproteobacteria</taxon>
        <taxon>Neisseriales</taxon>
        <taxon>Neisseriaceae</taxon>
        <taxon>Neisseria</taxon>
    </lineage>
</organism>
<keyword evidence="5" id="KW-1185">Reference proteome</keyword>
<sequence length="191" mass="21597">MSFTTVIYAHPYEKSFNHGILQRVLQLLDAKGEAYRLIDLYADGFNPAYTKAELALFNQGKALDPLVLRYQEILQQTDRLIFIFPVWWADLPAIVKGFEDKVFLKTLAYDATPTGVKGRLTHIKEAVAISTSTAPTWYLKWVSGNGIGRAMLGHTIKGIGVQKRKWLNFGNIDNSTPATRQAFLDKLERHV</sequence>
<gene>
    <name evidence="4" type="ORF">BWD09_06180</name>
</gene>
<dbReference type="InterPro" id="IPR051545">
    <property type="entry name" value="NAD(P)H_dehydrogenase_qn"/>
</dbReference>
<dbReference type="EMBL" id="MTBO01000012">
    <property type="protein sequence ID" value="OSI17055.1"/>
    <property type="molecule type" value="Genomic_DNA"/>
</dbReference>
<proteinExistence type="inferred from homology"/>
<evidence type="ECO:0000313" key="5">
    <source>
        <dbReference type="Proteomes" id="UP000193118"/>
    </source>
</evidence>
<evidence type="ECO:0000256" key="1">
    <source>
        <dbReference type="ARBA" id="ARBA00006252"/>
    </source>
</evidence>
<dbReference type="GeneID" id="94581971"/>
<dbReference type="Pfam" id="PF02525">
    <property type="entry name" value="Flavodoxin_2"/>
    <property type="match status" value="1"/>
</dbReference>
<protein>
    <submittedName>
        <fullName evidence="4">NAD(P)H dehydrogenase</fullName>
    </submittedName>
</protein>
<dbReference type="Proteomes" id="UP000193118">
    <property type="component" value="Unassembled WGS sequence"/>
</dbReference>
<dbReference type="Gene3D" id="3.40.50.360">
    <property type="match status" value="1"/>
</dbReference>
<dbReference type="AlphaFoldDB" id="A0A1X3DBA3"/>
<comment type="caution">
    <text evidence="4">The sequence shown here is derived from an EMBL/GenBank/DDBJ whole genome shotgun (WGS) entry which is preliminary data.</text>
</comment>
<dbReference type="InterPro" id="IPR029039">
    <property type="entry name" value="Flavoprotein-like_sf"/>
</dbReference>
<feature type="domain" description="Flavodoxin-like fold" evidence="3">
    <location>
        <begin position="4"/>
        <end position="190"/>
    </location>
</feature>
<dbReference type="InterPro" id="IPR003680">
    <property type="entry name" value="Flavodoxin_fold"/>
</dbReference>
<evidence type="ECO:0000256" key="2">
    <source>
        <dbReference type="ARBA" id="ARBA00023002"/>
    </source>
</evidence>
<evidence type="ECO:0000313" key="4">
    <source>
        <dbReference type="EMBL" id="OSI17055.1"/>
    </source>
</evidence>
<dbReference type="PANTHER" id="PTHR10204:SF34">
    <property type="entry name" value="NAD(P)H DEHYDROGENASE [QUINONE] 1 ISOFORM 1"/>
    <property type="match status" value="1"/>
</dbReference>
<dbReference type="OrthoDB" id="9798454at2"/>
<keyword evidence="2" id="KW-0560">Oxidoreductase</keyword>
<dbReference type="GO" id="GO:0005829">
    <property type="term" value="C:cytosol"/>
    <property type="evidence" value="ECO:0007669"/>
    <property type="project" value="TreeGrafter"/>
</dbReference>
<reference evidence="5" key="1">
    <citation type="submission" date="2017-01" db="EMBL/GenBank/DDBJ databases">
        <authorList>
            <person name="Wolfgang W.J."/>
            <person name="Cole J."/>
            <person name="Wroblewski D."/>
            <person name="Mcginnis J."/>
            <person name="Musser K.A."/>
        </authorList>
    </citation>
    <scope>NUCLEOTIDE SEQUENCE [LARGE SCALE GENOMIC DNA]</scope>
    <source>
        <strain evidence="5">DSM 19151</strain>
    </source>
</reference>
<comment type="similarity">
    <text evidence="1">Belongs to the NAD(P)H dehydrogenase (quinone) family.</text>
</comment>
<accession>A0A1X3DBA3</accession>
<dbReference type="RefSeq" id="WP_085365838.1">
    <property type="nucleotide sequence ID" value="NZ_CAUJPZ010000015.1"/>
</dbReference>
<dbReference type="SUPFAM" id="SSF52218">
    <property type="entry name" value="Flavoproteins"/>
    <property type="match status" value="1"/>
</dbReference>
<dbReference type="PANTHER" id="PTHR10204">
    <property type="entry name" value="NAD P H OXIDOREDUCTASE-RELATED"/>
    <property type="match status" value="1"/>
</dbReference>